<dbReference type="PANTHER" id="PTHR33710:SF77">
    <property type="entry name" value="DNASE I-LIKE SUPERFAMILY PROTEIN"/>
    <property type="match status" value="1"/>
</dbReference>
<name>A0AAV3QZG7_LITER</name>
<dbReference type="AlphaFoldDB" id="A0AAV3QZG7"/>
<accession>A0AAV3QZG7</accession>
<reference evidence="2 3" key="1">
    <citation type="submission" date="2024-01" db="EMBL/GenBank/DDBJ databases">
        <title>The complete chloroplast genome sequence of Lithospermum erythrorhizon: insights into the phylogenetic relationship among Boraginaceae species and the maternal lineages of purple gromwells.</title>
        <authorList>
            <person name="Okada T."/>
            <person name="Watanabe K."/>
        </authorList>
    </citation>
    <scope>NUCLEOTIDE SEQUENCE [LARGE SCALE GENOMIC DNA]</scope>
</reference>
<evidence type="ECO:0000313" key="3">
    <source>
        <dbReference type="Proteomes" id="UP001454036"/>
    </source>
</evidence>
<dbReference type="EMBL" id="BAABME010024081">
    <property type="protein sequence ID" value="GAA0169435.1"/>
    <property type="molecule type" value="Genomic_DNA"/>
</dbReference>
<feature type="compositionally biased region" description="Basic and acidic residues" evidence="1">
    <location>
        <begin position="1"/>
        <end position="25"/>
    </location>
</feature>
<gene>
    <name evidence="2" type="ORF">LIER_40758</name>
</gene>
<feature type="compositionally biased region" description="Polar residues" evidence="1">
    <location>
        <begin position="29"/>
        <end position="41"/>
    </location>
</feature>
<organism evidence="2 3">
    <name type="scientific">Lithospermum erythrorhizon</name>
    <name type="common">Purple gromwell</name>
    <name type="synonym">Lithospermum officinale var. erythrorhizon</name>
    <dbReference type="NCBI Taxonomy" id="34254"/>
    <lineage>
        <taxon>Eukaryota</taxon>
        <taxon>Viridiplantae</taxon>
        <taxon>Streptophyta</taxon>
        <taxon>Embryophyta</taxon>
        <taxon>Tracheophyta</taxon>
        <taxon>Spermatophyta</taxon>
        <taxon>Magnoliopsida</taxon>
        <taxon>eudicotyledons</taxon>
        <taxon>Gunneridae</taxon>
        <taxon>Pentapetalae</taxon>
        <taxon>asterids</taxon>
        <taxon>lamiids</taxon>
        <taxon>Boraginales</taxon>
        <taxon>Boraginaceae</taxon>
        <taxon>Boraginoideae</taxon>
        <taxon>Lithospermeae</taxon>
        <taxon>Lithospermum</taxon>
    </lineage>
</organism>
<protein>
    <submittedName>
        <fullName evidence="2">Uncharacterized protein</fullName>
    </submittedName>
</protein>
<feature type="region of interest" description="Disordered" evidence="1">
    <location>
        <begin position="1"/>
        <end position="47"/>
    </location>
</feature>
<evidence type="ECO:0000313" key="2">
    <source>
        <dbReference type="EMBL" id="GAA0169435.1"/>
    </source>
</evidence>
<dbReference type="PANTHER" id="PTHR33710">
    <property type="entry name" value="BNAC02G09200D PROTEIN"/>
    <property type="match status" value="1"/>
</dbReference>
<dbReference type="Gene3D" id="3.60.10.10">
    <property type="entry name" value="Endonuclease/exonuclease/phosphatase"/>
    <property type="match status" value="1"/>
</dbReference>
<evidence type="ECO:0000256" key="1">
    <source>
        <dbReference type="SAM" id="MobiDB-lite"/>
    </source>
</evidence>
<dbReference type="InterPro" id="IPR036691">
    <property type="entry name" value="Endo/exonu/phosph_ase_sf"/>
</dbReference>
<sequence>MGHTKDACKRDMEKEKTKKEIKGSKLLEQLNSNVASTSGTKDNAGEEPKMFERPVYVCVAFQAPSAPSSPKSNLPDNEAFKENTFEESNANLAEVIKETLLRGQIPILMRTISNQWCLWRRMYTWTNGKHSQRLDRVFCDQHCFDVFPVLNVRHLSKTGSDHSPLLLELKFIHDIPKGSFRFQNMWLKSDQLAEVVATTWCKPIFGNPLFVLQSKLKALKQVLREWNKEVFGNIFTQAKSVEEKVMVCEKIYESSRLDVDRQALHKARVEHLHSLAIEEEYWRQHIYLLHSSL</sequence>
<proteinExistence type="predicted"/>
<dbReference type="SUPFAM" id="SSF56219">
    <property type="entry name" value="DNase I-like"/>
    <property type="match status" value="1"/>
</dbReference>
<comment type="caution">
    <text evidence="2">The sequence shown here is derived from an EMBL/GenBank/DDBJ whole genome shotgun (WGS) entry which is preliminary data.</text>
</comment>
<dbReference type="Proteomes" id="UP001454036">
    <property type="component" value="Unassembled WGS sequence"/>
</dbReference>
<keyword evidence="3" id="KW-1185">Reference proteome</keyword>